<dbReference type="EC" id="3.2.1.52" evidence="3"/>
<comment type="similarity">
    <text evidence="2">Belongs to the glycosyl hydrolase 20 family.</text>
</comment>
<name>A0A8K0T5E1_9HYPO</name>
<evidence type="ECO:0000256" key="1">
    <source>
        <dbReference type="ARBA" id="ARBA00001231"/>
    </source>
</evidence>
<evidence type="ECO:0000256" key="5">
    <source>
        <dbReference type="ARBA" id="ARBA00023295"/>
    </source>
</evidence>
<organism evidence="9 10">
    <name type="scientific">Stachybotrys elegans</name>
    <dbReference type="NCBI Taxonomy" id="80388"/>
    <lineage>
        <taxon>Eukaryota</taxon>
        <taxon>Fungi</taxon>
        <taxon>Dikarya</taxon>
        <taxon>Ascomycota</taxon>
        <taxon>Pezizomycotina</taxon>
        <taxon>Sordariomycetes</taxon>
        <taxon>Hypocreomycetidae</taxon>
        <taxon>Hypocreales</taxon>
        <taxon>Stachybotryaceae</taxon>
        <taxon>Stachybotrys</taxon>
    </lineage>
</organism>
<keyword evidence="4" id="KW-0378">Hydrolase</keyword>
<dbReference type="Gene3D" id="3.20.20.80">
    <property type="entry name" value="Glycosidases"/>
    <property type="match status" value="1"/>
</dbReference>
<evidence type="ECO:0000256" key="3">
    <source>
        <dbReference type="ARBA" id="ARBA00012663"/>
    </source>
</evidence>
<evidence type="ECO:0000313" key="9">
    <source>
        <dbReference type="EMBL" id="KAH7329621.1"/>
    </source>
</evidence>
<protein>
    <recommendedName>
        <fullName evidence="3">beta-N-acetylhexosaminidase</fullName>
        <ecNumber evidence="3">3.2.1.52</ecNumber>
    </recommendedName>
</protein>
<keyword evidence="10" id="KW-1185">Reference proteome</keyword>
<feature type="active site" description="Proton donor" evidence="6">
    <location>
        <position position="269"/>
    </location>
</feature>
<dbReference type="EMBL" id="JAGPNK010000001">
    <property type="protein sequence ID" value="KAH7329621.1"/>
    <property type="molecule type" value="Genomic_DNA"/>
</dbReference>
<dbReference type="InterPro" id="IPR015882">
    <property type="entry name" value="HEX_bac_N"/>
</dbReference>
<dbReference type="CDD" id="cd06563">
    <property type="entry name" value="GH20_chitobiase-like"/>
    <property type="match status" value="1"/>
</dbReference>
<feature type="domain" description="Beta-hexosaminidase bacterial type N-terminal" evidence="8">
    <location>
        <begin position="26"/>
        <end position="92"/>
    </location>
</feature>
<keyword evidence="5" id="KW-0326">Glycosidase</keyword>
<evidence type="ECO:0000259" key="8">
    <source>
        <dbReference type="Pfam" id="PF02838"/>
    </source>
</evidence>
<accession>A0A8K0T5E1</accession>
<evidence type="ECO:0000256" key="6">
    <source>
        <dbReference type="PIRSR" id="PIRSR625705-1"/>
    </source>
</evidence>
<dbReference type="Gene3D" id="3.30.379.10">
    <property type="entry name" value="Chitobiase/beta-hexosaminidase domain 2-like"/>
    <property type="match status" value="1"/>
</dbReference>
<dbReference type="PANTHER" id="PTHR22600:SF57">
    <property type="entry name" value="BETA-N-ACETYLHEXOSAMINIDASE"/>
    <property type="match status" value="1"/>
</dbReference>
<dbReference type="GO" id="GO:0016020">
    <property type="term" value="C:membrane"/>
    <property type="evidence" value="ECO:0007669"/>
    <property type="project" value="TreeGrafter"/>
</dbReference>
<dbReference type="Proteomes" id="UP000813444">
    <property type="component" value="Unassembled WGS sequence"/>
</dbReference>
<dbReference type="PANTHER" id="PTHR22600">
    <property type="entry name" value="BETA-HEXOSAMINIDASE"/>
    <property type="match status" value="1"/>
</dbReference>
<dbReference type="GO" id="GO:0030203">
    <property type="term" value="P:glycosaminoglycan metabolic process"/>
    <property type="evidence" value="ECO:0007669"/>
    <property type="project" value="TreeGrafter"/>
</dbReference>
<dbReference type="InterPro" id="IPR029018">
    <property type="entry name" value="Hex-like_dom2"/>
</dbReference>
<feature type="domain" description="Glycoside hydrolase family 20 catalytic" evidence="7">
    <location>
        <begin position="96"/>
        <end position="440"/>
    </location>
</feature>
<evidence type="ECO:0000259" key="7">
    <source>
        <dbReference type="Pfam" id="PF00728"/>
    </source>
</evidence>
<dbReference type="OrthoDB" id="428480at2759"/>
<dbReference type="InterPro" id="IPR025705">
    <property type="entry name" value="Beta_hexosaminidase_sua/sub"/>
</dbReference>
<dbReference type="GO" id="GO:0004563">
    <property type="term" value="F:beta-N-acetylhexosaminidase activity"/>
    <property type="evidence" value="ECO:0007669"/>
    <property type="project" value="UniProtKB-EC"/>
</dbReference>
<dbReference type="InterPro" id="IPR017853">
    <property type="entry name" value="GH"/>
</dbReference>
<dbReference type="AlphaFoldDB" id="A0A8K0T5E1"/>
<dbReference type="SUPFAM" id="SSF51445">
    <property type="entry name" value="(Trans)glycosidases"/>
    <property type="match status" value="1"/>
</dbReference>
<reference evidence="9" key="1">
    <citation type="journal article" date="2021" name="Nat. Commun.">
        <title>Genetic determinants of endophytism in the Arabidopsis root mycobiome.</title>
        <authorList>
            <person name="Mesny F."/>
            <person name="Miyauchi S."/>
            <person name="Thiergart T."/>
            <person name="Pickel B."/>
            <person name="Atanasova L."/>
            <person name="Karlsson M."/>
            <person name="Huettel B."/>
            <person name="Barry K.W."/>
            <person name="Haridas S."/>
            <person name="Chen C."/>
            <person name="Bauer D."/>
            <person name="Andreopoulos W."/>
            <person name="Pangilinan J."/>
            <person name="LaButti K."/>
            <person name="Riley R."/>
            <person name="Lipzen A."/>
            <person name="Clum A."/>
            <person name="Drula E."/>
            <person name="Henrissat B."/>
            <person name="Kohler A."/>
            <person name="Grigoriev I.V."/>
            <person name="Martin F.M."/>
            <person name="Hacquard S."/>
        </authorList>
    </citation>
    <scope>NUCLEOTIDE SEQUENCE</scope>
    <source>
        <strain evidence="9">MPI-CAGE-CH-0235</strain>
    </source>
</reference>
<sequence>MIPQPKAVIDKGGYVAIKSPAPTTSIDDSLPSEAYILDIDASEDGKVHVTGGSAAGVFYGIQTFRQRLPPSLLRRGSSATGPWELPAQQIHDRPRFAWRGVMLDVARHFMPLHDVLRFIDLAAFHKFNVLHLHLTDDQGWRLPIDGWPQLTVVGCWRRRTMQGSAQHELYDKRPHGGFYSRADLEEVVAFASERHMTVVPEIDMPGHMQAAVASYPELGNGAEVGVMEEWGISEHVLNMSDKTLGFCRDVLTTVCDIFPSEFIGIGGDECPHNEWKANPDVQRRMKELGLPDEDALHGWFVTQMASHLRSLGRRAFGWDELLACGDGIPADTRIAGWRGIEPIKMAAQRGFEVIACPDTAAYLDKRQSEDKNEPTPIGTVLTPEDIFAYEPVPAGLSKDEAGKVIGVQANVWTEHMESMRRVEYMAYPRLCAFAEVAWGKSKEDDTVAGFQDRLKHHVLYLDALGVNYRPLTGPRPWDARPDAPGKPRTMEYRMAKQSKFIADLLKH</sequence>
<comment type="caution">
    <text evidence="9">The sequence shown here is derived from an EMBL/GenBank/DDBJ whole genome shotgun (WGS) entry which is preliminary data.</text>
</comment>
<evidence type="ECO:0000256" key="2">
    <source>
        <dbReference type="ARBA" id="ARBA00006285"/>
    </source>
</evidence>
<proteinExistence type="inferred from homology"/>
<comment type="catalytic activity">
    <reaction evidence="1">
        <text>Hydrolysis of terminal non-reducing N-acetyl-D-hexosamine residues in N-acetyl-beta-D-hexosaminides.</text>
        <dbReference type="EC" id="3.2.1.52"/>
    </reaction>
</comment>
<dbReference type="Pfam" id="PF02838">
    <property type="entry name" value="Glyco_hydro_20b"/>
    <property type="match status" value="1"/>
</dbReference>
<dbReference type="GO" id="GO:0005975">
    <property type="term" value="P:carbohydrate metabolic process"/>
    <property type="evidence" value="ECO:0007669"/>
    <property type="project" value="InterPro"/>
</dbReference>
<gene>
    <name evidence="9" type="ORF">B0I35DRAFT_48190</name>
</gene>
<dbReference type="PRINTS" id="PR00738">
    <property type="entry name" value="GLHYDRLASE20"/>
</dbReference>
<dbReference type="Pfam" id="PF00728">
    <property type="entry name" value="Glyco_hydro_20"/>
    <property type="match status" value="1"/>
</dbReference>
<evidence type="ECO:0000313" key="10">
    <source>
        <dbReference type="Proteomes" id="UP000813444"/>
    </source>
</evidence>
<dbReference type="SUPFAM" id="SSF55545">
    <property type="entry name" value="beta-N-acetylhexosaminidase-like domain"/>
    <property type="match status" value="1"/>
</dbReference>
<evidence type="ECO:0000256" key="4">
    <source>
        <dbReference type="ARBA" id="ARBA00022801"/>
    </source>
</evidence>
<dbReference type="InterPro" id="IPR015883">
    <property type="entry name" value="Glyco_hydro_20_cat"/>
</dbReference>